<dbReference type="GO" id="GO:0008713">
    <property type="term" value="F:ADP-heptose-lipopolysaccharide heptosyltransferase activity"/>
    <property type="evidence" value="ECO:0007669"/>
    <property type="project" value="TreeGrafter"/>
</dbReference>
<dbReference type="AlphaFoldDB" id="A0A381P3V5"/>
<evidence type="ECO:0000313" key="3">
    <source>
        <dbReference type="EMBL" id="SUZ61117.1"/>
    </source>
</evidence>
<dbReference type="SUPFAM" id="SSF53756">
    <property type="entry name" value="UDP-Glycosyltransferase/glycogen phosphorylase"/>
    <property type="match status" value="1"/>
</dbReference>
<dbReference type="GO" id="GO:0005829">
    <property type="term" value="C:cytosol"/>
    <property type="evidence" value="ECO:0007669"/>
    <property type="project" value="TreeGrafter"/>
</dbReference>
<dbReference type="InterPro" id="IPR051199">
    <property type="entry name" value="LPS_LOS_Heptosyltrfase"/>
</dbReference>
<reference evidence="3" key="1">
    <citation type="submission" date="2018-05" db="EMBL/GenBank/DDBJ databases">
        <authorList>
            <person name="Lanie J.A."/>
            <person name="Ng W.-L."/>
            <person name="Kazmierczak K.M."/>
            <person name="Andrzejewski T.M."/>
            <person name="Davidsen T.M."/>
            <person name="Wayne K.J."/>
            <person name="Tettelin H."/>
            <person name="Glass J.I."/>
            <person name="Rusch D."/>
            <person name="Podicherti R."/>
            <person name="Tsui H.-C.T."/>
            <person name="Winkler M.E."/>
        </authorList>
    </citation>
    <scope>NUCLEOTIDE SEQUENCE</scope>
</reference>
<dbReference type="EMBL" id="UINC01000781">
    <property type="protein sequence ID" value="SUZ61117.1"/>
    <property type="molecule type" value="Genomic_DNA"/>
</dbReference>
<organism evidence="3">
    <name type="scientific">marine metagenome</name>
    <dbReference type="NCBI Taxonomy" id="408172"/>
    <lineage>
        <taxon>unclassified sequences</taxon>
        <taxon>metagenomes</taxon>
        <taxon>ecological metagenomes</taxon>
    </lineage>
</organism>
<sequence length="359" mass="40623">MAELARKIERIAKHALWAIIGFFFGKKKSPPLPINFTSASSVLVIRTDRLGDVVLSTPVYESIKKSFPHLRVSVIVNRSNTPILTDNPNVDEIIPFDPKNLGTIIKQLRCNRFDIAFTLNKKFSVIASFLALISKAQYKIGYAHDETTWLYDIRLPIDNQHRHESLNNLELLNYAGLTKISKSPRLYFNEAEEKKITTILNALRKYPERPLILIKPGTRIEKWGWKVENFQVVAEKLSSSKKGEVLFICGPGEEPLIDRINKQANTTIDRLPVLSIKELALAIKKSDLLFCNHTGIMHFASAVETPVAVIFKHGETARWGPTNTPHIILEEKNSDSLSPEIVLDQINQLLTNTPSRKTI</sequence>
<dbReference type="InterPro" id="IPR002201">
    <property type="entry name" value="Glyco_trans_9"/>
</dbReference>
<accession>A0A381P3V5</accession>
<gene>
    <name evidence="3" type="ORF">METZ01_LOCUS13971</name>
</gene>
<dbReference type="PANTHER" id="PTHR30160">
    <property type="entry name" value="TETRAACYLDISACCHARIDE 4'-KINASE-RELATED"/>
    <property type="match status" value="1"/>
</dbReference>
<keyword evidence="2" id="KW-0808">Transferase</keyword>
<keyword evidence="1" id="KW-0328">Glycosyltransferase</keyword>
<evidence type="ECO:0008006" key="4">
    <source>
        <dbReference type="Google" id="ProtNLM"/>
    </source>
</evidence>
<dbReference type="CDD" id="cd03789">
    <property type="entry name" value="GT9_LPS_heptosyltransferase"/>
    <property type="match status" value="1"/>
</dbReference>
<dbReference type="Gene3D" id="3.40.50.2000">
    <property type="entry name" value="Glycogen Phosphorylase B"/>
    <property type="match status" value="2"/>
</dbReference>
<dbReference type="GO" id="GO:0009244">
    <property type="term" value="P:lipopolysaccharide core region biosynthetic process"/>
    <property type="evidence" value="ECO:0007669"/>
    <property type="project" value="TreeGrafter"/>
</dbReference>
<evidence type="ECO:0000256" key="1">
    <source>
        <dbReference type="ARBA" id="ARBA00022676"/>
    </source>
</evidence>
<protein>
    <recommendedName>
        <fullName evidence="4">Lipopolysaccharide heptosyltransferase II</fullName>
    </recommendedName>
</protein>
<name>A0A381P3V5_9ZZZZ</name>
<evidence type="ECO:0000256" key="2">
    <source>
        <dbReference type="ARBA" id="ARBA00022679"/>
    </source>
</evidence>
<dbReference type="Pfam" id="PF01075">
    <property type="entry name" value="Glyco_transf_9"/>
    <property type="match status" value="1"/>
</dbReference>
<proteinExistence type="predicted"/>